<dbReference type="InterPro" id="IPR051533">
    <property type="entry name" value="WaaL-like"/>
</dbReference>
<dbReference type="GO" id="GO:0016874">
    <property type="term" value="F:ligase activity"/>
    <property type="evidence" value="ECO:0007669"/>
    <property type="project" value="UniProtKB-KW"/>
</dbReference>
<dbReference type="Pfam" id="PF04932">
    <property type="entry name" value="Wzy_C"/>
    <property type="match status" value="1"/>
</dbReference>
<evidence type="ECO:0000313" key="7">
    <source>
        <dbReference type="EMBL" id="HIX03456.1"/>
    </source>
</evidence>
<evidence type="ECO:0000256" key="2">
    <source>
        <dbReference type="ARBA" id="ARBA00022692"/>
    </source>
</evidence>
<dbReference type="AlphaFoldDB" id="A0A9D1UZN2"/>
<feature type="transmembrane region" description="Helical" evidence="5">
    <location>
        <begin position="335"/>
        <end position="365"/>
    </location>
</feature>
<evidence type="ECO:0000256" key="5">
    <source>
        <dbReference type="SAM" id="Phobius"/>
    </source>
</evidence>
<feature type="transmembrane region" description="Helical" evidence="5">
    <location>
        <begin position="157"/>
        <end position="190"/>
    </location>
</feature>
<evidence type="ECO:0000256" key="4">
    <source>
        <dbReference type="ARBA" id="ARBA00023136"/>
    </source>
</evidence>
<comment type="caution">
    <text evidence="7">The sequence shown here is derived from an EMBL/GenBank/DDBJ whole genome shotgun (WGS) entry which is preliminary data.</text>
</comment>
<organism evidence="7 8">
    <name type="scientific">Candidatus Odoribacter faecigallinarum</name>
    <dbReference type="NCBI Taxonomy" id="2838706"/>
    <lineage>
        <taxon>Bacteria</taxon>
        <taxon>Pseudomonadati</taxon>
        <taxon>Bacteroidota</taxon>
        <taxon>Bacteroidia</taxon>
        <taxon>Bacteroidales</taxon>
        <taxon>Odoribacteraceae</taxon>
        <taxon>Odoribacter</taxon>
    </lineage>
</organism>
<feature type="transmembrane region" description="Helical" evidence="5">
    <location>
        <begin position="34"/>
        <end position="54"/>
    </location>
</feature>
<protein>
    <submittedName>
        <fullName evidence="7">O-antigen ligase family protein</fullName>
    </submittedName>
</protein>
<dbReference type="Proteomes" id="UP000824202">
    <property type="component" value="Unassembled WGS sequence"/>
</dbReference>
<dbReference type="Gene3D" id="1.25.40.10">
    <property type="entry name" value="Tetratricopeptide repeat domain"/>
    <property type="match status" value="1"/>
</dbReference>
<evidence type="ECO:0000259" key="6">
    <source>
        <dbReference type="Pfam" id="PF04932"/>
    </source>
</evidence>
<comment type="subcellular location">
    <subcellularLocation>
        <location evidence="1">Membrane</location>
        <topology evidence="1">Multi-pass membrane protein</topology>
    </subcellularLocation>
</comment>
<dbReference type="InterPro" id="IPR011990">
    <property type="entry name" value="TPR-like_helical_dom_sf"/>
</dbReference>
<evidence type="ECO:0000256" key="3">
    <source>
        <dbReference type="ARBA" id="ARBA00022989"/>
    </source>
</evidence>
<dbReference type="EMBL" id="DXFT01000097">
    <property type="protein sequence ID" value="HIX03456.1"/>
    <property type="molecule type" value="Genomic_DNA"/>
</dbReference>
<feature type="transmembrane region" description="Helical" evidence="5">
    <location>
        <begin position="385"/>
        <end position="402"/>
    </location>
</feature>
<feature type="domain" description="O-antigen ligase-related" evidence="6">
    <location>
        <begin position="162"/>
        <end position="312"/>
    </location>
</feature>
<dbReference type="SUPFAM" id="SSF48452">
    <property type="entry name" value="TPR-like"/>
    <property type="match status" value="1"/>
</dbReference>
<feature type="transmembrane region" description="Helical" evidence="5">
    <location>
        <begin position="90"/>
        <end position="107"/>
    </location>
</feature>
<dbReference type="GO" id="GO:0016020">
    <property type="term" value="C:membrane"/>
    <property type="evidence" value="ECO:0007669"/>
    <property type="project" value="UniProtKB-SubCell"/>
</dbReference>
<keyword evidence="7" id="KW-0436">Ligase</keyword>
<gene>
    <name evidence="7" type="ORF">H9863_04975</name>
</gene>
<proteinExistence type="predicted"/>
<evidence type="ECO:0000256" key="1">
    <source>
        <dbReference type="ARBA" id="ARBA00004141"/>
    </source>
</evidence>
<keyword evidence="2 5" id="KW-0812">Transmembrane</keyword>
<feature type="transmembrane region" description="Helical" evidence="5">
    <location>
        <begin position="7"/>
        <end position="28"/>
    </location>
</feature>
<dbReference type="InterPro" id="IPR007016">
    <property type="entry name" value="O-antigen_ligase-rel_domated"/>
</dbReference>
<reference evidence="7" key="2">
    <citation type="submission" date="2021-04" db="EMBL/GenBank/DDBJ databases">
        <authorList>
            <person name="Gilroy R."/>
        </authorList>
    </citation>
    <scope>NUCLEOTIDE SEQUENCE</scope>
    <source>
        <strain evidence="7">23274</strain>
    </source>
</reference>
<evidence type="ECO:0000313" key="8">
    <source>
        <dbReference type="Proteomes" id="UP000824202"/>
    </source>
</evidence>
<keyword evidence="3 5" id="KW-1133">Transmembrane helix</keyword>
<reference evidence="7" key="1">
    <citation type="journal article" date="2021" name="PeerJ">
        <title>Extensive microbial diversity within the chicken gut microbiome revealed by metagenomics and culture.</title>
        <authorList>
            <person name="Gilroy R."/>
            <person name="Ravi A."/>
            <person name="Getino M."/>
            <person name="Pursley I."/>
            <person name="Horton D.L."/>
            <person name="Alikhan N.F."/>
            <person name="Baker D."/>
            <person name="Gharbi K."/>
            <person name="Hall N."/>
            <person name="Watson M."/>
            <person name="Adriaenssens E.M."/>
            <person name="Foster-Nyarko E."/>
            <person name="Jarju S."/>
            <person name="Secka A."/>
            <person name="Antonio M."/>
            <person name="Oren A."/>
            <person name="Chaudhuri R.R."/>
            <person name="La Ragione R."/>
            <person name="Hildebrand F."/>
            <person name="Pallen M.J."/>
        </authorList>
    </citation>
    <scope>NUCLEOTIDE SEQUENCE</scope>
    <source>
        <strain evidence="7">23274</strain>
    </source>
</reference>
<feature type="transmembrane region" description="Helical" evidence="5">
    <location>
        <begin position="303"/>
        <end position="323"/>
    </location>
</feature>
<feature type="transmembrane region" description="Helical" evidence="5">
    <location>
        <begin position="119"/>
        <end position="145"/>
    </location>
</feature>
<dbReference type="PANTHER" id="PTHR37422">
    <property type="entry name" value="TEICHURONIC ACID BIOSYNTHESIS PROTEIN TUAE"/>
    <property type="match status" value="1"/>
</dbReference>
<name>A0A9D1UZN2_9BACT</name>
<sequence>MELQDVFLQGITVEGICFVVLAILPIVVLLSRSFVWRINGLDIFFFLFGVWYCIRMIMESAFLDEWWLISMGTGGLLYFCARNVMTERHLFSFLILGGFVQVFWFILQVYQILPSKHYLFLGTGSFFNPALLGCFWAFSLLVSLWQGLNDRRKKWRIVYMGASFVFFVCLFIIDSRASWVACCIGMGWCLWWKWRGTSFACSLRALFRTKMFVGIAVIIVLLVGIGWGLYALRPDSVQGRFLIWRVIGHCFMESPWLGQGSLAAAYMPAQADWFREFDGMEERLLAGENVYAFNEFLHVAFEAGIFGLFLFIMLLLVALLYAWRGNKDIVCCGGLLLAVMSFGFFSYPFSSSFLVKIVVCIFALIARSSGDVFSWTNGWVKASRWFVVILLMLSMSIVIAEYRTAHRADKLLVEMNQHALQEDDLKCSDAYLLGNPDFVLCYGKFLYRKGLYRQALPVLEQGFQLRPTSALTCDLGYCYQVEKRYAEAEQAYCEAAFMTPAYILPHYRLFCLYQEMGKMELAKAKAQYMLDMPVKIVNSSVLRYRHQARIFLREKEEVEYKIE</sequence>
<keyword evidence="4 5" id="KW-0472">Membrane</keyword>
<feature type="transmembrane region" description="Helical" evidence="5">
    <location>
        <begin position="211"/>
        <end position="232"/>
    </location>
</feature>
<accession>A0A9D1UZN2</accession>
<dbReference type="PANTHER" id="PTHR37422:SF13">
    <property type="entry name" value="LIPOPOLYSACCHARIDE BIOSYNTHESIS PROTEIN PA4999-RELATED"/>
    <property type="match status" value="1"/>
</dbReference>